<dbReference type="EMBL" id="KN550073">
    <property type="protein sequence ID" value="KHJ95123.1"/>
    <property type="molecule type" value="Genomic_DNA"/>
</dbReference>
<feature type="compositionally biased region" description="Basic and acidic residues" evidence="1">
    <location>
        <begin position="220"/>
        <end position="240"/>
    </location>
</feature>
<gene>
    <name evidence="2" type="ORF">OESDEN_04941</name>
</gene>
<reference evidence="2 3" key="1">
    <citation type="submission" date="2014-03" db="EMBL/GenBank/DDBJ databases">
        <title>Draft genome of the hookworm Oesophagostomum dentatum.</title>
        <authorList>
            <person name="Mitreva M."/>
        </authorList>
    </citation>
    <scope>NUCLEOTIDE SEQUENCE [LARGE SCALE GENOMIC DNA]</scope>
    <source>
        <strain evidence="2 3">OD-Hann</strain>
    </source>
</reference>
<protein>
    <submittedName>
        <fullName evidence="2">Uncharacterized protein</fullName>
    </submittedName>
</protein>
<dbReference type="AlphaFoldDB" id="A0A0B1TC76"/>
<accession>A0A0B1TC76</accession>
<feature type="region of interest" description="Disordered" evidence="1">
    <location>
        <begin position="210"/>
        <end position="257"/>
    </location>
</feature>
<evidence type="ECO:0000313" key="3">
    <source>
        <dbReference type="Proteomes" id="UP000053660"/>
    </source>
</evidence>
<dbReference type="Proteomes" id="UP000053660">
    <property type="component" value="Unassembled WGS sequence"/>
</dbReference>
<feature type="region of interest" description="Disordered" evidence="1">
    <location>
        <begin position="1"/>
        <end position="27"/>
    </location>
</feature>
<evidence type="ECO:0000313" key="2">
    <source>
        <dbReference type="EMBL" id="KHJ95123.1"/>
    </source>
</evidence>
<feature type="compositionally biased region" description="Low complexity" evidence="1">
    <location>
        <begin position="248"/>
        <end position="257"/>
    </location>
</feature>
<evidence type="ECO:0000256" key="1">
    <source>
        <dbReference type="SAM" id="MobiDB-lite"/>
    </source>
</evidence>
<organism evidence="2 3">
    <name type="scientific">Oesophagostomum dentatum</name>
    <name type="common">Nodular worm</name>
    <dbReference type="NCBI Taxonomy" id="61180"/>
    <lineage>
        <taxon>Eukaryota</taxon>
        <taxon>Metazoa</taxon>
        <taxon>Ecdysozoa</taxon>
        <taxon>Nematoda</taxon>
        <taxon>Chromadorea</taxon>
        <taxon>Rhabditida</taxon>
        <taxon>Rhabditina</taxon>
        <taxon>Rhabditomorpha</taxon>
        <taxon>Strongyloidea</taxon>
        <taxon>Strongylidae</taxon>
        <taxon>Oesophagostomum</taxon>
    </lineage>
</organism>
<sequence>MKRSNEHHPSPSPRKIPRHDREALESLDKDALIDRILKTGSELDEANEVTSTAKRRETFWRQKASEKETEIKELTKERNAAYCGGISHGPSHRDQHIDPFFYEGFLAMKDKIASKEKEIADNQEIIKSLEANEDSEVLLKMLNSKRALATRIRAHEKTLKYVAKLESNLEMIRTALREIRQEKRDQITEIAERDAKIAELYKELSGLRGSFTDESTSIHSGDKESAKTELVDPLDEKPLFEEDGEGNGDVNVEEVGV</sequence>
<proteinExistence type="predicted"/>
<dbReference type="OrthoDB" id="5856315at2759"/>
<name>A0A0B1TC76_OESDE</name>
<keyword evidence="3" id="KW-1185">Reference proteome</keyword>